<dbReference type="PANTHER" id="PTHR19278:SF9">
    <property type="entry name" value="URIDINE 5'-MONOPHOSPHATE SYNTHASE"/>
    <property type="match status" value="1"/>
</dbReference>
<dbReference type="InterPro" id="IPR029057">
    <property type="entry name" value="PRTase-like"/>
</dbReference>
<accession>A0A1G2IBI5</accession>
<dbReference type="CDD" id="cd06223">
    <property type="entry name" value="PRTases_typeI"/>
    <property type="match status" value="1"/>
</dbReference>
<comment type="caution">
    <text evidence="4">The sequence shown here is derived from an EMBL/GenBank/DDBJ whole genome shotgun (WGS) entry which is preliminary data.</text>
</comment>
<sequence length="267" mass="29213">MLSAIELKQIFAEADAIITDDHLVYAKKVDGWYHGREYVNKDAIYPHTKLVRLLCKDIAEHFKDEQVDVVVGPTVGAVSLSQWTANFLTLFAPAPEVLAVCADEEDVSEQKQESMGTVGFRELSANGAVKIESEPDHLGDFGSSVKITFSTKVGTRRVIKRGYAKLVKGKRCLIVEDVINSGLTVIKTRDAVLQAGGEVIGVACLCNRSGGKVTAETLMVPELLSLLDLDMQMYPEDECPICKERGLKSVRIDLGKGKEFLARKGLA</sequence>
<evidence type="ECO:0000256" key="2">
    <source>
        <dbReference type="ARBA" id="ARBA00022975"/>
    </source>
</evidence>
<gene>
    <name evidence="4" type="ORF">A2998_00165</name>
</gene>
<organism evidence="4 5">
    <name type="scientific">Candidatus Staskawiczbacteria bacterium RIFCSPLOWO2_01_FULL_37_25b</name>
    <dbReference type="NCBI Taxonomy" id="1802213"/>
    <lineage>
        <taxon>Bacteria</taxon>
        <taxon>Candidatus Staskawicziibacteriota</taxon>
    </lineage>
</organism>
<reference evidence="4 5" key="1">
    <citation type="journal article" date="2016" name="Nat. Commun.">
        <title>Thousands of microbial genomes shed light on interconnected biogeochemical processes in an aquifer system.</title>
        <authorList>
            <person name="Anantharaman K."/>
            <person name="Brown C.T."/>
            <person name="Hug L.A."/>
            <person name="Sharon I."/>
            <person name="Castelle C.J."/>
            <person name="Probst A.J."/>
            <person name="Thomas B.C."/>
            <person name="Singh A."/>
            <person name="Wilkins M.J."/>
            <person name="Karaoz U."/>
            <person name="Brodie E.L."/>
            <person name="Williams K.H."/>
            <person name="Hubbard S.S."/>
            <person name="Banfield J.F."/>
        </authorList>
    </citation>
    <scope>NUCLEOTIDE SEQUENCE [LARGE SCALE GENOMIC DNA]</scope>
</reference>
<protein>
    <recommendedName>
        <fullName evidence="3">Phosphoribosyltransferase domain-containing protein</fullName>
    </recommendedName>
</protein>
<keyword evidence="2" id="KW-0665">Pyrimidine biosynthesis</keyword>
<dbReference type="InterPro" id="IPR000836">
    <property type="entry name" value="PRTase_dom"/>
</dbReference>
<dbReference type="EMBL" id="MHOZ01000044">
    <property type="protein sequence ID" value="OGZ72123.1"/>
    <property type="molecule type" value="Genomic_DNA"/>
</dbReference>
<feature type="domain" description="Phosphoribosyltransferase" evidence="3">
    <location>
        <begin position="43"/>
        <end position="212"/>
    </location>
</feature>
<evidence type="ECO:0000256" key="1">
    <source>
        <dbReference type="ARBA" id="ARBA00004725"/>
    </source>
</evidence>
<dbReference type="GO" id="GO:0019856">
    <property type="term" value="P:pyrimidine nucleobase biosynthetic process"/>
    <property type="evidence" value="ECO:0007669"/>
    <property type="project" value="TreeGrafter"/>
</dbReference>
<evidence type="ECO:0000313" key="5">
    <source>
        <dbReference type="Proteomes" id="UP000178826"/>
    </source>
</evidence>
<dbReference type="Proteomes" id="UP000178826">
    <property type="component" value="Unassembled WGS sequence"/>
</dbReference>
<name>A0A1G2IBI5_9BACT</name>
<proteinExistence type="predicted"/>
<dbReference type="Pfam" id="PF00156">
    <property type="entry name" value="Pribosyltran"/>
    <property type="match status" value="1"/>
</dbReference>
<dbReference type="PANTHER" id="PTHR19278">
    <property type="entry name" value="OROTATE PHOSPHORIBOSYLTRANSFERASE"/>
    <property type="match status" value="1"/>
</dbReference>
<dbReference type="GO" id="GO:0004588">
    <property type="term" value="F:orotate phosphoribosyltransferase activity"/>
    <property type="evidence" value="ECO:0007669"/>
    <property type="project" value="TreeGrafter"/>
</dbReference>
<comment type="pathway">
    <text evidence="1">Pyrimidine metabolism; UMP biosynthesis via de novo pathway.</text>
</comment>
<dbReference type="SUPFAM" id="SSF53271">
    <property type="entry name" value="PRTase-like"/>
    <property type="match status" value="1"/>
</dbReference>
<dbReference type="GO" id="GO:0006222">
    <property type="term" value="P:UMP biosynthetic process"/>
    <property type="evidence" value="ECO:0007669"/>
    <property type="project" value="TreeGrafter"/>
</dbReference>
<dbReference type="AlphaFoldDB" id="A0A1G2IBI5"/>
<dbReference type="Gene3D" id="3.40.50.2020">
    <property type="match status" value="1"/>
</dbReference>
<evidence type="ECO:0000313" key="4">
    <source>
        <dbReference type="EMBL" id="OGZ72123.1"/>
    </source>
</evidence>
<evidence type="ECO:0000259" key="3">
    <source>
        <dbReference type="Pfam" id="PF00156"/>
    </source>
</evidence>